<dbReference type="PANTHER" id="PTHR47506:SF7">
    <property type="entry name" value="TRANSCRIPTIONAL REGULATORY PROTEIN"/>
    <property type="match status" value="1"/>
</dbReference>
<dbReference type="SUPFAM" id="SSF46689">
    <property type="entry name" value="Homeodomain-like"/>
    <property type="match status" value="1"/>
</dbReference>
<sequence>MVRYSEGHKAETRRRIVESAGRRLKSDGIDGSGVAVLMKDAGLTNGAFYAHFASKEALVAEVIGSELRTQLAAYDQIPPGRPGIEVMVRRYLSVEHRDAVDLGCPSAALIDEIVRGGPAVRVAYDDGLTALVEAMASRLEGESELHGESLRLQVMSAYALMIGTMQMARSLVDDTRSREVLARGIDNVLALLT</sequence>
<keyword evidence="1" id="KW-0805">Transcription regulation</keyword>
<evidence type="ECO:0000256" key="1">
    <source>
        <dbReference type="ARBA" id="ARBA00023015"/>
    </source>
</evidence>
<dbReference type="EMBL" id="QDGZ01000002">
    <property type="protein sequence ID" value="PVG84041.1"/>
    <property type="molecule type" value="Genomic_DNA"/>
</dbReference>
<comment type="caution">
    <text evidence="6">The sequence shown here is derived from an EMBL/GenBank/DDBJ whole genome shotgun (WGS) entry which is preliminary data.</text>
</comment>
<reference evidence="6 7" key="1">
    <citation type="submission" date="2018-04" db="EMBL/GenBank/DDBJ databases">
        <title>Genome of Nocardioides gansuensis WSJ-1.</title>
        <authorList>
            <person name="Wu S."/>
            <person name="Wang G."/>
        </authorList>
    </citation>
    <scope>NUCLEOTIDE SEQUENCE [LARGE SCALE GENOMIC DNA]</scope>
    <source>
        <strain evidence="6 7">WSJ-1</strain>
    </source>
</reference>
<dbReference type="AlphaFoldDB" id="A0A2T8FE98"/>
<feature type="DNA-binding region" description="H-T-H motif" evidence="4">
    <location>
        <begin position="33"/>
        <end position="52"/>
    </location>
</feature>
<evidence type="ECO:0000259" key="5">
    <source>
        <dbReference type="PROSITE" id="PS50977"/>
    </source>
</evidence>
<protein>
    <submittedName>
        <fullName evidence="6">TetR family transcriptional regulator</fullName>
    </submittedName>
</protein>
<evidence type="ECO:0000256" key="3">
    <source>
        <dbReference type="ARBA" id="ARBA00023163"/>
    </source>
</evidence>
<dbReference type="InterPro" id="IPR036271">
    <property type="entry name" value="Tet_transcr_reg_TetR-rel_C_sf"/>
</dbReference>
<dbReference type="SUPFAM" id="SSF48498">
    <property type="entry name" value="Tetracyclin repressor-like, C-terminal domain"/>
    <property type="match status" value="1"/>
</dbReference>
<evidence type="ECO:0000313" key="6">
    <source>
        <dbReference type="EMBL" id="PVG84041.1"/>
    </source>
</evidence>
<evidence type="ECO:0000256" key="2">
    <source>
        <dbReference type="ARBA" id="ARBA00023125"/>
    </source>
</evidence>
<keyword evidence="2 4" id="KW-0238">DNA-binding</keyword>
<dbReference type="Proteomes" id="UP000246018">
    <property type="component" value="Unassembled WGS sequence"/>
</dbReference>
<evidence type="ECO:0000313" key="7">
    <source>
        <dbReference type="Proteomes" id="UP000246018"/>
    </source>
</evidence>
<name>A0A2T8FE98_9ACTN</name>
<dbReference type="RefSeq" id="WP_116571514.1">
    <property type="nucleotide sequence ID" value="NZ_QDGZ01000002.1"/>
</dbReference>
<accession>A0A2T8FE98</accession>
<proteinExistence type="predicted"/>
<organism evidence="6 7">
    <name type="scientific">Nocardioides gansuensis</name>
    <dbReference type="NCBI Taxonomy" id="2138300"/>
    <lineage>
        <taxon>Bacteria</taxon>
        <taxon>Bacillati</taxon>
        <taxon>Actinomycetota</taxon>
        <taxon>Actinomycetes</taxon>
        <taxon>Propionibacteriales</taxon>
        <taxon>Nocardioidaceae</taxon>
        <taxon>Nocardioides</taxon>
    </lineage>
</organism>
<dbReference type="PANTHER" id="PTHR47506">
    <property type="entry name" value="TRANSCRIPTIONAL REGULATORY PROTEIN"/>
    <property type="match status" value="1"/>
</dbReference>
<dbReference type="PROSITE" id="PS50977">
    <property type="entry name" value="HTH_TETR_2"/>
    <property type="match status" value="1"/>
</dbReference>
<dbReference type="InterPro" id="IPR001647">
    <property type="entry name" value="HTH_TetR"/>
</dbReference>
<feature type="domain" description="HTH tetR-type" evidence="5">
    <location>
        <begin position="10"/>
        <end position="70"/>
    </location>
</feature>
<dbReference type="Pfam" id="PF00440">
    <property type="entry name" value="TetR_N"/>
    <property type="match status" value="1"/>
</dbReference>
<dbReference type="Gene3D" id="1.10.10.60">
    <property type="entry name" value="Homeodomain-like"/>
    <property type="match status" value="1"/>
</dbReference>
<gene>
    <name evidence="6" type="ORF">DDE18_05715</name>
</gene>
<evidence type="ECO:0000256" key="4">
    <source>
        <dbReference type="PROSITE-ProRule" id="PRU00335"/>
    </source>
</evidence>
<dbReference type="Gene3D" id="1.10.357.10">
    <property type="entry name" value="Tetracycline Repressor, domain 2"/>
    <property type="match status" value="1"/>
</dbReference>
<dbReference type="PRINTS" id="PR00455">
    <property type="entry name" value="HTHTETR"/>
</dbReference>
<dbReference type="InterPro" id="IPR009057">
    <property type="entry name" value="Homeodomain-like_sf"/>
</dbReference>
<keyword evidence="3" id="KW-0804">Transcription</keyword>
<dbReference type="GO" id="GO:0003677">
    <property type="term" value="F:DNA binding"/>
    <property type="evidence" value="ECO:0007669"/>
    <property type="project" value="UniProtKB-UniRule"/>
</dbReference>
<keyword evidence="7" id="KW-1185">Reference proteome</keyword>
<dbReference type="OrthoDB" id="7252896at2"/>